<evidence type="ECO:0000313" key="3">
    <source>
        <dbReference type="Proteomes" id="UP001219518"/>
    </source>
</evidence>
<feature type="region of interest" description="Disordered" evidence="1">
    <location>
        <begin position="1"/>
        <end position="37"/>
    </location>
</feature>
<gene>
    <name evidence="2" type="ORF">KUF71_024065</name>
</gene>
<comment type="caution">
    <text evidence="2">The sequence shown here is derived from an EMBL/GenBank/DDBJ whole genome shotgun (WGS) entry which is preliminary data.</text>
</comment>
<dbReference type="Proteomes" id="UP001219518">
    <property type="component" value="Unassembled WGS sequence"/>
</dbReference>
<organism evidence="2 3">
    <name type="scientific">Frankliniella fusca</name>
    <dbReference type="NCBI Taxonomy" id="407009"/>
    <lineage>
        <taxon>Eukaryota</taxon>
        <taxon>Metazoa</taxon>
        <taxon>Ecdysozoa</taxon>
        <taxon>Arthropoda</taxon>
        <taxon>Hexapoda</taxon>
        <taxon>Insecta</taxon>
        <taxon>Pterygota</taxon>
        <taxon>Neoptera</taxon>
        <taxon>Paraneoptera</taxon>
        <taxon>Thysanoptera</taxon>
        <taxon>Terebrantia</taxon>
        <taxon>Thripoidea</taxon>
        <taxon>Thripidae</taxon>
        <taxon>Frankliniella</taxon>
    </lineage>
</organism>
<reference evidence="2" key="1">
    <citation type="submission" date="2021-07" db="EMBL/GenBank/DDBJ databases">
        <authorList>
            <person name="Catto M.A."/>
            <person name="Jacobson A."/>
            <person name="Kennedy G."/>
            <person name="Labadie P."/>
            <person name="Hunt B.G."/>
            <person name="Srinivasan R."/>
        </authorList>
    </citation>
    <scope>NUCLEOTIDE SEQUENCE</scope>
    <source>
        <strain evidence="2">PL_HMW_Pooled</strain>
        <tissue evidence="2">Head</tissue>
    </source>
</reference>
<dbReference type="AlphaFoldDB" id="A0AAE1LSR8"/>
<feature type="region of interest" description="Disordered" evidence="1">
    <location>
        <begin position="51"/>
        <end position="70"/>
    </location>
</feature>
<dbReference type="EMBL" id="JAHWGI010001412">
    <property type="protein sequence ID" value="KAK3930708.1"/>
    <property type="molecule type" value="Genomic_DNA"/>
</dbReference>
<reference evidence="2" key="2">
    <citation type="journal article" date="2023" name="BMC Genomics">
        <title>Pest status, molecular evolution, and epigenetic factors derived from the genome assembly of Frankliniella fusca, a thysanopteran phytovirus vector.</title>
        <authorList>
            <person name="Catto M.A."/>
            <person name="Labadie P.E."/>
            <person name="Jacobson A.L."/>
            <person name="Kennedy G.G."/>
            <person name="Srinivasan R."/>
            <person name="Hunt B.G."/>
        </authorList>
    </citation>
    <scope>NUCLEOTIDE SEQUENCE</scope>
    <source>
        <strain evidence="2">PL_HMW_Pooled</strain>
    </source>
</reference>
<feature type="compositionally biased region" description="Polar residues" evidence="1">
    <location>
        <begin position="1"/>
        <end position="11"/>
    </location>
</feature>
<evidence type="ECO:0000313" key="2">
    <source>
        <dbReference type="EMBL" id="KAK3930708.1"/>
    </source>
</evidence>
<keyword evidence="3" id="KW-1185">Reference proteome</keyword>
<protein>
    <submittedName>
        <fullName evidence="2">Growth arrest-specific protein 7</fullName>
    </submittedName>
</protein>
<evidence type="ECO:0000256" key="1">
    <source>
        <dbReference type="SAM" id="MobiDB-lite"/>
    </source>
</evidence>
<proteinExistence type="predicted"/>
<accession>A0AAE1LSR8</accession>
<sequence length="125" mass="13251">MRTASPPQHTGLTPHRPTTPRDVPPHHATALGRDVLAQATPHPAWLLQRAADAAERNCGESSPGRPESRLTLAVAPRSVPAPRLAALPPCSAPRRYASDTGRATGALRAAAPRVFVLIAPRDHGY</sequence>
<name>A0AAE1LSR8_9NEOP</name>